<dbReference type="GO" id="GO:0008270">
    <property type="term" value="F:zinc ion binding"/>
    <property type="evidence" value="ECO:0007669"/>
    <property type="project" value="UniProtKB-KW"/>
</dbReference>
<dbReference type="InterPro" id="IPR052138">
    <property type="entry name" value="GATA_ZnFinger_Domain"/>
</dbReference>
<dbReference type="CDD" id="cd00202">
    <property type="entry name" value="ZnF_GATA"/>
    <property type="match status" value="1"/>
</dbReference>
<feature type="domain" description="GATA-type" evidence="9">
    <location>
        <begin position="85"/>
        <end position="121"/>
    </location>
</feature>
<dbReference type="GO" id="GO:0006355">
    <property type="term" value="P:regulation of DNA-templated transcription"/>
    <property type="evidence" value="ECO:0007669"/>
    <property type="project" value="InterPro"/>
</dbReference>
<keyword evidence="3" id="KW-0862">Zinc</keyword>
<dbReference type="AlphaFoldDB" id="A0AAE1JS06"/>
<dbReference type="InterPro" id="IPR000679">
    <property type="entry name" value="Znf_GATA"/>
</dbReference>
<evidence type="ECO:0000256" key="3">
    <source>
        <dbReference type="ARBA" id="ARBA00022833"/>
    </source>
</evidence>
<keyword evidence="1" id="KW-0479">Metal-binding</keyword>
<dbReference type="EMBL" id="JAWXYG010000004">
    <property type="protein sequence ID" value="KAK4274578.1"/>
    <property type="molecule type" value="Genomic_DNA"/>
</dbReference>
<feature type="region of interest" description="Disordered" evidence="8">
    <location>
        <begin position="68"/>
        <end position="89"/>
    </location>
</feature>
<accession>A0AAE1JS06</accession>
<feature type="compositionally biased region" description="Basic and acidic residues" evidence="8">
    <location>
        <begin position="1"/>
        <end position="12"/>
    </location>
</feature>
<evidence type="ECO:0000256" key="8">
    <source>
        <dbReference type="SAM" id="MobiDB-lite"/>
    </source>
</evidence>
<feature type="region of interest" description="Disordered" evidence="8">
    <location>
        <begin position="1"/>
        <end position="46"/>
    </location>
</feature>
<evidence type="ECO:0000256" key="2">
    <source>
        <dbReference type="ARBA" id="ARBA00022771"/>
    </source>
</evidence>
<reference evidence="10" key="1">
    <citation type="submission" date="2023-10" db="EMBL/GenBank/DDBJ databases">
        <title>Chromosome-level genome of the transformable northern wattle, Acacia crassicarpa.</title>
        <authorList>
            <person name="Massaro I."/>
            <person name="Sinha N.R."/>
            <person name="Poethig S."/>
            <person name="Leichty A.R."/>
        </authorList>
    </citation>
    <scope>NUCLEOTIDE SEQUENCE</scope>
    <source>
        <strain evidence="10">Acra3RX</strain>
        <tissue evidence="10">Leaf</tissue>
    </source>
</reference>
<evidence type="ECO:0000256" key="1">
    <source>
        <dbReference type="ARBA" id="ARBA00022723"/>
    </source>
</evidence>
<sequence>MDIGKQRQHDQEADMDDWSSVRVPKHEKDKEEINRSSISGHKDSSSAKWKCSDQMWVMRKSKECQKASSYSPTWQQYQRGRRPSNNTNRVCSDCSTTSTPLWRSGPNGPKSLCNACGIRQRKARKAMEAEGRGWCAKTRIMHNNKRQVMKNKTDYECRGKMKVTLRDFEFTFSRNSVVFQQLVFPRDEVIEGAMLLMDLSYGLFPF</sequence>
<proteinExistence type="predicted"/>
<dbReference type="PANTHER" id="PTHR47255">
    <property type="entry name" value="GATA TRANSCRIPTION FACTOR 22-RELATED"/>
    <property type="match status" value="1"/>
</dbReference>
<keyword evidence="2 7" id="KW-0863">Zinc-finger</keyword>
<evidence type="ECO:0000313" key="10">
    <source>
        <dbReference type="EMBL" id="KAK4274578.1"/>
    </source>
</evidence>
<dbReference type="InterPro" id="IPR013088">
    <property type="entry name" value="Znf_NHR/GATA"/>
</dbReference>
<dbReference type="PROSITE" id="PS50114">
    <property type="entry name" value="GATA_ZN_FINGER_2"/>
    <property type="match status" value="1"/>
</dbReference>
<evidence type="ECO:0000256" key="7">
    <source>
        <dbReference type="PROSITE-ProRule" id="PRU00094"/>
    </source>
</evidence>
<dbReference type="PANTHER" id="PTHR47255:SF4">
    <property type="entry name" value="GATA ZINC FINGER DOMAIN-CONTAINING PROTEIN 12"/>
    <property type="match status" value="1"/>
</dbReference>
<evidence type="ECO:0000313" key="11">
    <source>
        <dbReference type="Proteomes" id="UP001293593"/>
    </source>
</evidence>
<comment type="caution">
    <text evidence="10">The sequence shown here is derived from an EMBL/GenBank/DDBJ whole genome shotgun (WGS) entry which is preliminary data.</text>
</comment>
<dbReference type="Gene3D" id="3.30.50.10">
    <property type="entry name" value="Erythroid Transcription Factor GATA-1, subunit A"/>
    <property type="match status" value="1"/>
</dbReference>
<dbReference type="SMART" id="SM00401">
    <property type="entry name" value="ZnF_GATA"/>
    <property type="match status" value="1"/>
</dbReference>
<feature type="compositionally biased region" description="Basic and acidic residues" evidence="8">
    <location>
        <begin position="24"/>
        <end position="45"/>
    </location>
</feature>
<keyword evidence="11" id="KW-1185">Reference proteome</keyword>
<dbReference type="Proteomes" id="UP001293593">
    <property type="component" value="Unassembled WGS sequence"/>
</dbReference>
<evidence type="ECO:0000256" key="4">
    <source>
        <dbReference type="ARBA" id="ARBA00023015"/>
    </source>
</evidence>
<evidence type="ECO:0000259" key="9">
    <source>
        <dbReference type="PROSITE" id="PS50114"/>
    </source>
</evidence>
<name>A0AAE1JS06_9FABA</name>
<gene>
    <name evidence="10" type="ORF">QN277_017777</name>
</gene>
<evidence type="ECO:0000256" key="6">
    <source>
        <dbReference type="ARBA" id="ARBA00023163"/>
    </source>
</evidence>
<evidence type="ECO:0000256" key="5">
    <source>
        <dbReference type="ARBA" id="ARBA00023125"/>
    </source>
</evidence>
<dbReference type="SUPFAM" id="SSF57716">
    <property type="entry name" value="Glucocorticoid receptor-like (DNA-binding domain)"/>
    <property type="match status" value="1"/>
</dbReference>
<dbReference type="GO" id="GO:0043565">
    <property type="term" value="F:sequence-specific DNA binding"/>
    <property type="evidence" value="ECO:0007669"/>
    <property type="project" value="InterPro"/>
</dbReference>
<keyword evidence="6" id="KW-0804">Transcription</keyword>
<protein>
    <recommendedName>
        <fullName evidence="9">GATA-type domain-containing protein</fullName>
    </recommendedName>
</protein>
<keyword evidence="4" id="KW-0805">Transcription regulation</keyword>
<organism evidence="10 11">
    <name type="scientific">Acacia crassicarpa</name>
    <name type="common">northern wattle</name>
    <dbReference type="NCBI Taxonomy" id="499986"/>
    <lineage>
        <taxon>Eukaryota</taxon>
        <taxon>Viridiplantae</taxon>
        <taxon>Streptophyta</taxon>
        <taxon>Embryophyta</taxon>
        <taxon>Tracheophyta</taxon>
        <taxon>Spermatophyta</taxon>
        <taxon>Magnoliopsida</taxon>
        <taxon>eudicotyledons</taxon>
        <taxon>Gunneridae</taxon>
        <taxon>Pentapetalae</taxon>
        <taxon>rosids</taxon>
        <taxon>fabids</taxon>
        <taxon>Fabales</taxon>
        <taxon>Fabaceae</taxon>
        <taxon>Caesalpinioideae</taxon>
        <taxon>mimosoid clade</taxon>
        <taxon>Acacieae</taxon>
        <taxon>Acacia</taxon>
    </lineage>
</organism>
<dbReference type="Pfam" id="PF00320">
    <property type="entry name" value="GATA"/>
    <property type="match status" value="1"/>
</dbReference>
<keyword evidence="5" id="KW-0238">DNA-binding</keyword>
<dbReference type="PROSITE" id="PS00344">
    <property type="entry name" value="GATA_ZN_FINGER_1"/>
    <property type="match status" value="1"/>
</dbReference>